<gene>
    <name evidence="3" type="ORF">D4A39_02150</name>
</gene>
<dbReference type="SUPFAM" id="SSF46894">
    <property type="entry name" value="C-terminal effector domain of the bipartite response regulators"/>
    <property type="match status" value="1"/>
</dbReference>
<organism evidence="3 4">
    <name type="scientific">Alcanivorax profundi</name>
    <dbReference type="NCBI Taxonomy" id="2338368"/>
    <lineage>
        <taxon>Bacteria</taxon>
        <taxon>Pseudomonadati</taxon>
        <taxon>Pseudomonadota</taxon>
        <taxon>Gammaproteobacteria</taxon>
        <taxon>Oceanospirillales</taxon>
        <taxon>Alcanivoracaceae</taxon>
        <taxon>Alcanivorax</taxon>
    </lineage>
</organism>
<feature type="domain" description="HTH luxR-type" evidence="2">
    <location>
        <begin position="220"/>
        <end position="277"/>
    </location>
</feature>
<accession>A0A418Y2B4</accession>
<dbReference type="InterPro" id="IPR036388">
    <property type="entry name" value="WH-like_DNA-bd_sf"/>
</dbReference>
<evidence type="ECO:0000256" key="1">
    <source>
        <dbReference type="SAM" id="MobiDB-lite"/>
    </source>
</evidence>
<dbReference type="OrthoDB" id="9779853at2"/>
<feature type="region of interest" description="Disordered" evidence="1">
    <location>
        <begin position="38"/>
        <end position="61"/>
    </location>
</feature>
<dbReference type="InterPro" id="IPR029058">
    <property type="entry name" value="AB_hydrolase_fold"/>
</dbReference>
<dbReference type="Gene3D" id="1.10.10.10">
    <property type="entry name" value="Winged helix-like DNA-binding domain superfamily/Winged helix DNA-binding domain"/>
    <property type="match status" value="1"/>
</dbReference>
<dbReference type="InterPro" id="IPR000792">
    <property type="entry name" value="Tscrpt_reg_LuxR_C"/>
</dbReference>
<evidence type="ECO:0000313" key="4">
    <source>
        <dbReference type="Proteomes" id="UP000283734"/>
    </source>
</evidence>
<proteinExistence type="predicted"/>
<dbReference type="PANTHER" id="PTHR43433">
    <property type="entry name" value="HYDROLASE, ALPHA/BETA FOLD FAMILY PROTEIN"/>
    <property type="match status" value="1"/>
</dbReference>
<dbReference type="SMART" id="SM00421">
    <property type="entry name" value="HTH_LUXR"/>
    <property type="match status" value="1"/>
</dbReference>
<comment type="caution">
    <text evidence="3">The sequence shown here is derived from an EMBL/GenBank/DDBJ whole genome shotgun (WGS) entry which is preliminary data.</text>
</comment>
<dbReference type="InterPro" id="IPR016032">
    <property type="entry name" value="Sig_transdc_resp-reg_C-effctor"/>
</dbReference>
<dbReference type="AlphaFoldDB" id="A0A418Y2B4"/>
<dbReference type="GO" id="GO:0016787">
    <property type="term" value="F:hydrolase activity"/>
    <property type="evidence" value="ECO:0007669"/>
    <property type="project" value="UniProtKB-KW"/>
</dbReference>
<dbReference type="Proteomes" id="UP000283734">
    <property type="component" value="Unassembled WGS sequence"/>
</dbReference>
<dbReference type="InterPro" id="IPR000073">
    <property type="entry name" value="AB_hydrolase_1"/>
</dbReference>
<reference evidence="3 4" key="1">
    <citation type="submission" date="2018-09" db="EMBL/GenBank/DDBJ databases">
        <title>Alcanivorax profundi sp. nov., isolated from 1000 m-depth seawater of the Mariana Trench.</title>
        <authorList>
            <person name="Liu J."/>
        </authorList>
    </citation>
    <scope>NUCLEOTIDE SEQUENCE [LARGE SCALE GENOMIC DNA]</scope>
    <source>
        <strain evidence="3 4">MTEO17</strain>
    </source>
</reference>
<dbReference type="GO" id="GO:0006355">
    <property type="term" value="P:regulation of DNA-templated transcription"/>
    <property type="evidence" value="ECO:0007669"/>
    <property type="project" value="InterPro"/>
</dbReference>
<name>A0A418Y2B4_9GAMM</name>
<dbReference type="Gene3D" id="3.40.50.1820">
    <property type="entry name" value="alpha/beta hydrolase"/>
    <property type="match status" value="1"/>
</dbReference>
<dbReference type="RefSeq" id="WP_022986217.1">
    <property type="nucleotide sequence ID" value="NZ_QYYA01000001.1"/>
</dbReference>
<protein>
    <submittedName>
        <fullName evidence="3">Alpha/beta fold hydrolase</fullName>
    </submittedName>
</protein>
<keyword evidence="3" id="KW-0378">Hydrolase</keyword>
<dbReference type="SUPFAM" id="SSF53474">
    <property type="entry name" value="alpha/beta-Hydrolases"/>
    <property type="match status" value="1"/>
</dbReference>
<keyword evidence="4" id="KW-1185">Reference proteome</keyword>
<sequence>MRKKNKNDNDVIAQIYDTALAPGDWVDLLDTLAEWAGHGEATPDSEEESPAGDNPGRPAVTRAVVGNSSVRPEVEHLIEHLERAVKSSAYMHALEDRCQVLNTLYNQMPWPMLMLDEWMQVVECNAIAHQVLAEGVVQLTSSGQLVIHDRKLRQALVQVNKLAEGRNTQLLSAPEESVSLLCVPVQKSDAPGNISQVRTILWVLSGHSIVTPSAERLQSLFAISPAEARLLHVLCKVGNLNQSAALLDISVHTARTQLKSTMAKLEANSQVQLVSRVMGHALVQGANLPAEQTEQEYTVTLPDGRVLSWMEYGAPDGAPVLTLDNLGSSLPDHAWFDRWYREQNLRVILIVRPGYGISTYNPDLQFGNLGADIRFLCQHLGIERPPMASYCGGGPYALCAAAQDPELFSRLGILASTVPIEHFELDKLDRLHKMLLRVFRRDPRLFLLIGRLAIRGVQKAPERFYVRMAKNLCLADQKIFADEELLSRTIKRMRHSQFQGARVHLEEYLRMQEPWQVDLGTISIPVLQWHGEDDRIISIGSARGLASSIPNVRFRSFPGYGRFMVYTHWQDFLVELLELPATAAPTYKASG</sequence>
<evidence type="ECO:0000259" key="2">
    <source>
        <dbReference type="SMART" id="SM00421"/>
    </source>
</evidence>
<dbReference type="GO" id="GO:0003677">
    <property type="term" value="F:DNA binding"/>
    <property type="evidence" value="ECO:0007669"/>
    <property type="project" value="InterPro"/>
</dbReference>
<dbReference type="PANTHER" id="PTHR43433:SF5">
    <property type="entry name" value="AB HYDROLASE-1 DOMAIN-CONTAINING PROTEIN"/>
    <property type="match status" value="1"/>
</dbReference>
<evidence type="ECO:0000313" key="3">
    <source>
        <dbReference type="EMBL" id="RJG19677.1"/>
    </source>
</evidence>
<dbReference type="EMBL" id="QYYA01000001">
    <property type="protein sequence ID" value="RJG19677.1"/>
    <property type="molecule type" value="Genomic_DNA"/>
</dbReference>
<dbReference type="Pfam" id="PF00561">
    <property type="entry name" value="Abhydrolase_1"/>
    <property type="match status" value="1"/>
</dbReference>
<dbReference type="InterPro" id="IPR050471">
    <property type="entry name" value="AB_hydrolase"/>
</dbReference>